<evidence type="ECO:0000256" key="2">
    <source>
        <dbReference type="ARBA" id="ARBA00022490"/>
    </source>
</evidence>
<dbReference type="GO" id="GO:0005737">
    <property type="term" value="C:cytoplasm"/>
    <property type="evidence" value="ECO:0007669"/>
    <property type="project" value="UniProtKB-SubCell"/>
</dbReference>
<feature type="compositionally biased region" description="Polar residues" evidence="3">
    <location>
        <begin position="403"/>
        <end position="428"/>
    </location>
</feature>
<feature type="compositionally biased region" description="Polar residues" evidence="3">
    <location>
        <begin position="49"/>
        <end position="60"/>
    </location>
</feature>
<dbReference type="AlphaFoldDB" id="A0AA35IWT8"/>
<reference evidence="4" key="1">
    <citation type="submission" date="2022-10" db="EMBL/GenBank/DDBJ databases">
        <authorList>
            <person name="Byrne P K."/>
        </authorList>
    </citation>
    <scope>NUCLEOTIDE SEQUENCE</scope>
    <source>
        <strain evidence="4">IFO1815</strain>
    </source>
</reference>
<feature type="region of interest" description="Disordered" evidence="3">
    <location>
        <begin position="1"/>
        <end position="91"/>
    </location>
</feature>
<dbReference type="Proteomes" id="UP001161438">
    <property type="component" value="Chromosome 5"/>
</dbReference>
<dbReference type="InterPro" id="IPR015820">
    <property type="entry name" value="TYA"/>
</dbReference>
<evidence type="ECO:0000313" key="6">
    <source>
        <dbReference type="Proteomes" id="UP001161438"/>
    </source>
</evidence>
<feature type="region of interest" description="Disordered" evidence="3">
    <location>
        <begin position="126"/>
        <end position="171"/>
    </location>
</feature>
<accession>A0AA35IWT8</accession>
<keyword evidence="2" id="KW-0963">Cytoplasm</keyword>
<comment type="subcellular location">
    <subcellularLocation>
        <location evidence="1">Cytoplasm</location>
    </subcellularLocation>
</comment>
<dbReference type="GO" id="GO:0003723">
    <property type="term" value="F:RNA binding"/>
    <property type="evidence" value="ECO:0007669"/>
    <property type="project" value="InterPro"/>
</dbReference>
<dbReference type="EMBL" id="OX365762">
    <property type="protein sequence ID" value="CAI4038840.1"/>
    <property type="molecule type" value="Genomic_DNA"/>
</dbReference>
<feature type="compositionally biased region" description="Polar residues" evidence="3">
    <location>
        <begin position="372"/>
        <end position="395"/>
    </location>
</feature>
<feature type="compositionally biased region" description="Basic and acidic residues" evidence="3">
    <location>
        <begin position="429"/>
        <end position="440"/>
    </location>
</feature>
<protein>
    <submittedName>
        <fullName evidence="4">Uncharacterized protein</fullName>
    </submittedName>
</protein>
<gene>
    <name evidence="4" type="primary">SMKI05G0070</name>
    <name evidence="5" type="synonym">SMKI06G1890</name>
    <name evidence="4" type="ORF">SMKI_05G0070</name>
    <name evidence="5" type="ORF">SMKI_06G1890</name>
</gene>
<sequence length="440" mass="49530">MESQQSSQNSPISHGSACASVTSTEVHTNQDPLDVSASKIQEFEKASTKAHSQQTTTPHSSAVPENHHHASPPADQVPLPQNGPLPQQRMMTPQQANISGWQVYGHPTLMPYPPYQMTPMYVPSKSNSQFTQYLPPDGTHRNTSSPESENSFTDSSSAKSNMTSTNNYVRPPPILTSPNDFLSWVKTYIKFLQNSNLGDIIPTTTGKVVRQMTDNELTFLCHTFQLFAPSQFLPTWVKDILSIDYTDIMKILSKSIEKMQSDNQEANDIVTLANLQYNGSTPAEAFETKVTNIIDRLNNNGIHINNKVACQLIMRGLSGEYKFLRYTRHRYLNMTVAELFLDIHAIYEEQQESRRSKPSYRRNPSDERNDSRTYMNTTKPKAITRSSQKTNNSKSRTARAHNVFTSKNSPGTDNDSIGESTTGPIQLNNKHDLHLRPETY</sequence>
<dbReference type="Pfam" id="PF01021">
    <property type="entry name" value="TYA"/>
    <property type="match status" value="1"/>
</dbReference>
<organism evidence="4 6">
    <name type="scientific">Saccharomyces mikatae IFO 1815</name>
    <dbReference type="NCBI Taxonomy" id="226126"/>
    <lineage>
        <taxon>Eukaryota</taxon>
        <taxon>Fungi</taxon>
        <taxon>Dikarya</taxon>
        <taxon>Ascomycota</taxon>
        <taxon>Saccharomycotina</taxon>
        <taxon>Saccharomycetes</taxon>
        <taxon>Saccharomycetales</taxon>
        <taxon>Saccharomycetaceae</taxon>
        <taxon>Saccharomyces</taxon>
    </lineage>
</organism>
<keyword evidence="6" id="KW-1185">Reference proteome</keyword>
<feature type="region of interest" description="Disordered" evidence="3">
    <location>
        <begin position="350"/>
        <end position="440"/>
    </location>
</feature>
<dbReference type="GeneID" id="80917609"/>
<dbReference type="Proteomes" id="UP001161438">
    <property type="component" value="Chromosome 6"/>
</dbReference>
<feature type="compositionally biased region" description="Polar residues" evidence="3">
    <location>
        <begin position="1"/>
        <end position="31"/>
    </location>
</feature>
<dbReference type="RefSeq" id="XP_056081513.1">
    <property type="nucleotide sequence ID" value="XM_056221754.1"/>
</dbReference>
<proteinExistence type="predicted"/>
<evidence type="ECO:0000313" key="5">
    <source>
        <dbReference type="EMBL" id="CAI4038840.1"/>
    </source>
</evidence>
<dbReference type="EMBL" id="OX365761">
    <property type="protein sequence ID" value="CAI4038398.1"/>
    <property type="molecule type" value="Genomic_DNA"/>
</dbReference>
<evidence type="ECO:0000256" key="3">
    <source>
        <dbReference type="SAM" id="MobiDB-lite"/>
    </source>
</evidence>
<feature type="compositionally biased region" description="Polar residues" evidence="3">
    <location>
        <begin position="141"/>
        <end position="168"/>
    </location>
</feature>
<evidence type="ECO:0000313" key="4">
    <source>
        <dbReference type="EMBL" id="CAI4038398.1"/>
    </source>
</evidence>
<evidence type="ECO:0000256" key="1">
    <source>
        <dbReference type="ARBA" id="ARBA00004496"/>
    </source>
</evidence>
<name>A0AA35IWT8_SACMI</name>